<evidence type="ECO:0000313" key="3">
    <source>
        <dbReference type="Proteomes" id="UP001209878"/>
    </source>
</evidence>
<proteinExistence type="predicted"/>
<dbReference type="SUPFAM" id="SSF57184">
    <property type="entry name" value="Growth factor receptor domain"/>
    <property type="match status" value="1"/>
</dbReference>
<gene>
    <name evidence="2" type="ORF">NP493_1041g00014</name>
</gene>
<dbReference type="InterPro" id="IPR011641">
    <property type="entry name" value="Tyr-kin_ephrin_A/B_rcpt-like"/>
</dbReference>
<dbReference type="GO" id="GO:0005615">
    <property type="term" value="C:extracellular space"/>
    <property type="evidence" value="ECO:0007669"/>
    <property type="project" value="TreeGrafter"/>
</dbReference>
<dbReference type="GO" id="GO:0007165">
    <property type="term" value="P:signal transduction"/>
    <property type="evidence" value="ECO:0007669"/>
    <property type="project" value="TreeGrafter"/>
</dbReference>
<dbReference type="PANTHER" id="PTHR24046">
    <property type="entry name" value="SIGNAL PEPTIDE, CUB AND EGF-LIKE DOMAIN-CONTAINING"/>
    <property type="match status" value="1"/>
</dbReference>
<dbReference type="InterPro" id="IPR052071">
    <property type="entry name" value="SCUB_EGF-like_domain"/>
</dbReference>
<dbReference type="EMBL" id="JAODUO010001051">
    <property type="protein sequence ID" value="KAK2171567.1"/>
    <property type="molecule type" value="Genomic_DNA"/>
</dbReference>
<feature type="domain" description="Tyrosine-protein kinase ephrin type A/B receptor-like" evidence="1">
    <location>
        <begin position="156"/>
        <end position="203"/>
    </location>
</feature>
<reference evidence="2" key="1">
    <citation type="journal article" date="2023" name="Mol. Biol. Evol.">
        <title>Third-Generation Sequencing Reveals the Adaptive Role of the Epigenome in Three Deep-Sea Polychaetes.</title>
        <authorList>
            <person name="Perez M."/>
            <person name="Aroh O."/>
            <person name="Sun Y."/>
            <person name="Lan Y."/>
            <person name="Juniper S.K."/>
            <person name="Young C.R."/>
            <person name="Angers B."/>
            <person name="Qian P.Y."/>
        </authorList>
    </citation>
    <scope>NUCLEOTIDE SEQUENCE</scope>
    <source>
        <strain evidence="2">R07B-5</strain>
    </source>
</reference>
<dbReference type="PANTHER" id="PTHR24046:SF5">
    <property type="entry name" value="EGF-LIKE DOMAIN-CONTAINING PROTEIN"/>
    <property type="match status" value="1"/>
</dbReference>
<dbReference type="AlphaFoldDB" id="A0AAD9KHU9"/>
<accession>A0AAD9KHU9</accession>
<dbReference type="Gene3D" id="2.10.50.10">
    <property type="entry name" value="Tumor Necrosis Factor Receptor, subunit A, domain 2"/>
    <property type="match status" value="2"/>
</dbReference>
<feature type="domain" description="Tyrosine-protein kinase ephrin type A/B receptor-like" evidence="1">
    <location>
        <begin position="213"/>
        <end position="252"/>
    </location>
</feature>
<dbReference type="InterPro" id="IPR009030">
    <property type="entry name" value="Growth_fac_rcpt_cys_sf"/>
</dbReference>
<dbReference type="Proteomes" id="UP001209878">
    <property type="component" value="Unassembled WGS sequence"/>
</dbReference>
<name>A0AAD9KHU9_RIDPI</name>
<evidence type="ECO:0000259" key="1">
    <source>
        <dbReference type="Pfam" id="PF07699"/>
    </source>
</evidence>
<dbReference type="GO" id="GO:0009986">
    <property type="term" value="C:cell surface"/>
    <property type="evidence" value="ECO:0007669"/>
    <property type="project" value="TreeGrafter"/>
</dbReference>
<dbReference type="Pfam" id="PF07699">
    <property type="entry name" value="Ephrin_rec_like"/>
    <property type="match status" value="2"/>
</dbReference>
<organism evidence="2 3">
    <name type="scientific">Ridgeia piscesae</name>
    <name type="common">Tubeworm</name>
    <dbReference type="NCBI Taxonomy" id="27915"/>
    <lineage>
        <taxon>Eukaryota</taxon>
        <taxon>Metazoa</taxon>
        <taxon>Spiralia</taxon>
        <taxon>Lophotrochozoa</taxon>
        <taxon>Annelida</taxon>
        <taxon>Polychaeta</taxon>
        <taxon>Sedentaria</taxon>
        <taxon>Canalipalpata</taxon>
        <taxon>Sabellida</taxon>
        <taxon>Siboglinidae</taxon>
        <taxon>Ridgeia</taxon>
    </lineage>
</organism>
<dbReference type="SMART" id="SM01411">
    <property type="entry name" value="Ephrin_rec_like"/>
    <property type="match status" value="2"/>
</dbReference>
<keyword evidence="3" id="KW-1185">Reference proteome</keyword>
<evidence type="ECO:0000313" key="2">
    <source>
        <dbReference type="EMBL" id="KAK2171567.1"/>
    </source>
</evidence>
<sequence length="277" mass="30402">MKWGVSDQDTYSGFCSSDGCNELDVKVKCSPSGKRKRREVEQGIAYITVDDLSTTLRSSNGQVLSPEDIVMAGVLDNPSGLDFSAATYPSIALRGRTTIGAYVNRVQLVSIKTKPCAQRVNLVATALQPKLPALSANSCAMHNLITETLSEKCRVGAWYDHTTSRCQPCAKGFYQDEEAQFICKPCPVTKTTDSTGSTSQAQCKDGMDAGEGGSCHDCPRGTYRRRGLEEKCVPCLKGWTTLREKSVSESDCTVRKYDTCHFHIDRVYYIVGIDVYV</sequence>
<comment type="caution">
    <text evidence="2">The sequence shown here is derived from an EMBL/GenBank/DDBJ whole genome shotgun (WGS) entry which is preliminary data.</text>
</comment>
<protein>
    <recommendedName>
        <fullName evidence="1">Tyrosine-protein kinase ephrin type A/B receptor-like domain-containing protein</fullName>
    </recommendedName>
</protein>